<evidence type="ECO:0000313" key="1">
    <source>
        <dbReference type="EMBL" id="TQP09253.1"/>
    </source>
</evidence>
<dbReference type="AlphaFoldDB" id="A0A544I5S2"/>
<evidence type="ECO:0000313" key="2">
    <source>
        <dbReference type="Proteomes" id="UP000319979"/>
    </source>
</evidence>
<dbReference type="EMBL" id="VIOS01000116">
    <property type="protein sequence ID" value="TQP09253.1"/>
    <property type="molecule type" value="Genomic_DNA"/>
</dbReference>
<proteinExistence type="predicted"/>
<name>A0A544I5S2_VIBCL</name>
<gene>
    <name evidence="1" type="ORF">FLM02_17730</name>
</gene>
<organism evidence="1 2">
    <name type="scientific">Vibrio cholerae</name>
    <dbReference type="NCBI Taxonomy" id="666"/>
    <lineage>
        <taxon>Bacteria</taxon>
        <taxon>Pseudomonadati</taxon>
        <taxon>Pseudomonadota</taxon>
        <taxon>Gammaproteobacteria</taxon>
        <taxon>Vibrionales</taxon>
        <taxon>Vibrionaceae</taxon>
        <taxon>Vibrio</taxon>
    </lineage>
</organism>
<dbReference type="Proteomes" id="UP000319979">
    <property type="component" value="Unassembled WGS sequence"/>
</dbReference>
<sequence length="144" mass="17028">MEPNMVALHSHWLNADAINVVINVEIPVDESFPSELQMLSQFSSSFRRISVFYSLLYVVVEGYREKRYSNEKIDTLLEQADFIDALRLFRNATFHYQKEPIPEKALKFLETTDSEKWIQDLHIAFRQFFEQQLPILETIEKLKA</sequence>
<protein>
    <submittedName>
        <fullName evidence="1">Uncharacterized protein</fullName>
    </submittedName>
</protein>
<reference evidence="1 2" key="1">
    <citation type="submission" date="2019-07" db="EMBL/GenBank/DDBJ databases">
        <title>Phenotypic and genotypic antimicrobial resistance traits of Vibrio cholerae non-O1/non-O139 isolated from a large Austrian lake frequently associated with cases of infection.</title>
        <authorList>
            <person name="Lepuschitz S."/>
            <person name="Baron S."/>
            <person name="Larvor E."/>
            <person name="Granier S."/>
            <person name="Pretzer C."/>
            <person name="Mach R.L."/>
            <person name="Farnleitner A.H."/>
            <person name="Ruppitsch W."/>
            <person name="Pleininger S."/>
            <person name="Indra A."/>
            <person name="Kirschner A.K.T."/>
        </authorList>
    </citation>
    <scope>NUCLEOTIDE SEQUENCE [LARGE SCALE GENOMIC DNA]</scope>
    <source>
        <strain evidence="1 2">A12JL36W90</strain>
    </source>
</reference>
<accession>A0A544I5S2</accession>
<dbReference type="RefSeq" id="WP_142542132.1">
    <property type="nucleotide sequence ID" value="NZ_JAACMK010000014.1"/>
</dbReference>
<comment type="caution">
    <text evidence="1">The sequence shown here is derived from an EMBL/GenBank/DDBJ whole genome shotgun (WGS) entry which is preliminary data.</text>
</comment>